<dbReference type="Proteomes" id="UP000027195">
    <property type="component" value="Unassembled WGS sequence"/>
</dbReference>
<organism evidence="2 3">
    <name type="scientific">Botryobasidium botryosum (strain FD-172 SS1)</name>
    <dbReference type="NCBI Taxonomy" id="930990"/>
    <lineage>
        <taxon>Eukaryota</taxon>
        <taxon>Fungi</taxon>
        <taxon>Dikarya</taxon>
        <taxon>Basidiomycota</taxon>
        <taxon>Agaricomycotina</taxon>
        <taxon>Agaricomycetes</taxon>
        <taxon>Cantharellales</taxon>
        <taxon>Botryobasidiaceae</taxon>
        <taxon>Botryobasidium</taxon>
    </lineage>
</organism>
<feature type="domain" description="DUF6532" evidence="1">
    <location>
        <begin position="8"/>
        <end position="193"/>
    </location>
</feature>
<dbReference type="EMBL" id="KL198023">
    <property type="protein sequence ID" value="KDQ17626.1"/>
    <property type="molecule type" value="Genomic_DNA"/>
</dbReference>
<proteinExistence type="predicted"/>
<keyword evidence="3" id="KW-1185">Reference proteome</keyword>
<dbReference type="InParanoid" id="A0A067N1F8"/>
<dbReference type="STRING" id="930990.A0A067N1F8"/>
<name>A0A067N1F8_BOTB1</name>
<evidence type="ECO:0000313" key="3">
    <source>
        <dbReference type="Proteomes" id="UP000027195"/>
    </source>
</evidence>
<dbReference type="InterPro" id="IPR045341">
    <property type="entry name" value="DUF6532"/>
</dbReference>
<dbReference type="OrthoDB" id="3257342at2759"/>
<evidence type="ECO:0000259" key="1">
    <source>
        <dbReference type="Pfam" id="PF20149"/>
    </source>
</evidence>
<accession>A0A067N1F8</accession>
<dbReference type="AlphaFoldDB" id="A0A067N1F8"/>
<sequence>MQAVLILAVGIFRSRIATEAPFPMPNQEKQLSEEAFISACPTYRKDSEPTEDQLKFICKGTCQMRGRLKDLAQVAVPLFYKLIQGVHHTHRNRLQYKKLIANDAYLYEDPDNLVGIWFAPLLFTIIQKMWFKREEDDGIKFSQYFHPEISMQTIALTFTAVQCALDEWNDSIHRPHAFKIYCPIYKTLLFILNVLNSNPEQEEVLHSLGTEFWESGSSL</sequence>
<gene>
    <name evidence="2" type="ORF">BOTBODRAFT_172076</name>
</gene>
<dbReference type="Pfam" id="PF20149">
    <property type="entry name" value="DUF6532"/>
    <property type="match status" value="1"/>
</dbReference>
<protein>
    <recommendedName>
        <fullName evidence="1">DUF6532 domain-containing protein</fullName>
    </recommendedName>
</protein>
<dbReference type="HOGENOM" id="CLU_1034363_0_0_1"/>
<evidence type="ECO:0000313" key="2">
    <source>
        <dbReference type="EMBL" id="KDQ17626.1"/>
    </source>
</evidence>
<reference evidence="3" key="1">
    <citation type="journal article" date="2014" name="Proc. Natl. Acad. Sci. U.S.A.">
        <title>Extensive sampling of basidiomycete genomes demonstrates inadequacy of the white-rot/brown-rot paradigm for wood decay fungi.</title>
        <authorList>
            <person name="Riley R."/>
            <person name="Salamov A.A."/>
            <person name="Brown D.W."/>
            <person name="Nagy L.G."/>
            <person name="Floudas D."/>
            <person name="Held B.W."/>
            <person name="Levasseur A."/>
            <person name="Lombard V."/>
            <person name="Morin E."/>
            <person name="Otillar R."/>
            <person name="Lindquist E.A."/>
            <person name="Sun H."/>
            <person name="LaButti K.M."/>
            <person name="Schmutz J."/>
            <person name="Jabbour D."/>
            <person name="Luo H."/>
            <person name="Baker S.E."/>
            <person name="Pisabarro A.G."/>
            <person name="Walton J.D."/>
            <person name="Blanchette R.A."/>
            <person name="Henrissat B."/>
            <person name="Martin F."/>
            <person name="Cullen D."/>
            <person name="Hibbett D.S."/>
            <person name="Grigoriev I.V."/>
        </authorList>
    </citation>
    <scope>NUCLEOTIDE SEQUENCE [LARGE SCALE GENOMIC DNA]</scope>
    <source>
        <strain evidence="3">FD-172 SS1</strain>
    </source>
</reference>